<dbReference type="CDD" id="cd06971">
    <property type="entry name" value="PgpA"/>
    <property type="match status" value="1"/>
</dbReference>
<feature type="transmembrane region" description="Helical" evidence="2">
    <location>
        <begin position="20"/>
        <end position="46"/>
    </location>
</feature>
<dbReference type="Pfam" id="PF04608">
    <property type="entry name" value="PgpA"/>
    <property type="match status" value="1"/>
</dbReference>
<dbReference type="EMBL" id="UHIC01000001">
    <property type="protein sequence ID" value="SUO95623.1"/>
    <property type="molecule type" value="Genomic_DNA"/>
</dbReference>
<feature type="domain" description="YutG/PgpA" evidence="3">
    <location>
        <begin position="20"/>
        <end position="165"/>
    </location>
</feature>
<dbReference type="OrthoDB" id="9804091at2"/>
<keyword evidence="1 2" id="KW-0472">Membrane</keyword>
<keyword evidence="1" id="KW-0997">Cell inner membrane</keyword>
<keyword evidence="1" id="KW-0443">Lipid metabolism</keyword>
<dbReference type="InterPro" id="IPR036681">
    <property type="entry name" value="PgpA-like_sf"/>
</dbReference>
<keyword evidence="1" id="KW-1208">Phospholipid metabolism</keyword>
<dbReference type="InterPro" id="IPR007686">
    <property type="entry name" value="YutG/PgpA"/>
</dbReference>
<dbReference type="UniPathway" id="UPA00084">
    <property type="reaction ID" value="UER00504"/>
</dbReference>
<keyword evidence="5" id="KW-1185">Reference proteome</keyword>
<evidence type="ECO:0000256" key="1">
    <source>
        <dbReference type="PIRNR" id="PIRNR006162"/>
    </source>
</evidence>
<accession>A0A380MUN0</accession>
<comment type="cofactor">
    <cofactor evidence="1">
        <name>Mg(2+)</name>
        <dbReference type="ChEBI" id="CHEBI:18420"/>
    </cofactor>
</comment>
<comment type="pathway">
    <text evidence="1">Phospholipid metabolism; phosphatidylglycerol biosynthesis; phosphatidylglycerol from CDP-diacylglycerol: step 2/2.</text>
</comment>
<comment type="function">
    <text evidence="1">Lipid phosphatase which dephosphorylates phosphatidylglycerophosphate (PGP) to phosphatidylglycerol (PG).</text>
</comment>
<dbReference type="GO" id="GO:0008962">
    <property type="term" value="F:phosphatidylglycerophosphatase activity"/>
    <property type="evidence" value="ECO:0007669"/>
    <property type="project" value="UniProtKB-EC"/>
</dbReference>
<proteinExistence type="predicted"/>
<dbReference type="GO" id="GO:0046872">
    <property type="term" value="F:metal ion binding"/>
    <property type="evidence" value="ECO:0007669"/>
    <property type="project" value="UniProtKB-KW"/>
</dbReference>
<evidence type="ECO:0000256" key="2">
    <source>
        <dbReference type="SAM" id="Phobius"/>
    </source>
</evidence>
<protein>
    <recommendedName>
        <fullName evidence="1">Phosphatidylglycerophosphatase A</fullName>
        <ecNumber evidence="1">3.1.3.27</ecNumber>
    </recommendedName>
    <alternativeName>
        <fullName evidence="1">Phosphatidylglycerolphosphate phosphatase A</fullName>
    </alternativeName>
</protein>
<keyword evidence="1 2" id="KW-0812">Transmembrane</keyword>
<dbReference type="GO" id="GO:0006655">
    <property type="term" value="P:phosphatidylglycerol biosynthetic process"/>
    <property type="evidence" value="ECO:0007669"/>
    <property type="project" value="UniProtKB-UniPathway"/>
</dbReference>
<keyword evidence="1" id="KW-1003">Cell membrane</keyword>
<dbReference type="GO" id="GO:0009395">
    <property type="term" value="P:phospholipid catabolic process"/>
    <property type="evidence" value="ECO:0007669"/>
    <property type="project" value="UniProtKB-KW"/>
</dbReference>
<dbReference type="AlphaFoldDB" id="A0A380MUN0"/>
<gene>
    <name evidence="4" type="primary">pgpA</name>
    <name evidence="4" type="ORF">NCTC13337_01505</name>
</gene>
<keyword evidence="2" id="KW-1133">Transmembrane helix</keyword>
<dbReference type="RefSeq" id="WP_072576413.1">
    <property type="nucleotide sequence ID" value="NZ_LWHB01000069.1"/>
</dbReference>
<keyword evidence="1" id="KW-0595">Phospholipid degradation</keyword>
<comment type="subcellular location">
    <subcellularLocation>
        <location evidence="1">Cell inner membrane</location>
        <topology evidence="1">Multi-pass membrane protein</topology>
    </subcellularLocation>
</comment>
<dbReference type="PANTHER" id="PTHR36305:SF1">
    <property type="entry name" value="PHOSPHATIDYLGLYCEROPHOSPHATASE A"/>
    <property type="match status" value="1"/>
</dbReference>
<dbReference type="InterPro" id="IPR026037">
    <property type="entry name" value="PgpA"/>
</dbReference>
<evidence type="ECO:0000259" key="3">
    <source>
        <dbReference type="Pfam" id="PF04608"/>
    </source>
</evidence>
<feature type="transmembrane region" description="Helical" evidence="2">
    <location>
        <begin position="52"/>
        <end position="74"/>
    </location>
</feature>
<sequence length="174" mass="19430">MTKKHPHTFKTLIRNPIHFFAFGLGSGLITPAPGTWGSVAGVLILLPFWKLLLASPIIAWLLLIVAFLLGCWLCDKTEKDIGTHDLSNIVWDEFIGVWLVMLALPTTLIAHWGMLLTAFCAFISFRIFDILKPPPIKQLDRYAPGGFGVMIDDIAAAGFALIPLWVIPWILDYF</sequence>
<evidence type="ECO:0000313" key="4">
    <source>
        <dbReference type="EMBL" id="SUO95623.1"/>
    </source>
</evidence>
<keyword evidence="1 4" id="KW-0378">Hydrolase</keyword>
<comment type="catalytic activity">
    <reaction evidence="1">
        <text>a 1,2-diacyl-sn-glycero-3-phospho-(1'-sn-glycero-3'-phosphate) + H2O = a 1,2-diacyl-sn-glycero-3-phospho-(1'-sn-glycerol) + phosphate</text>
        <dbReference type="Rhea" id="RHEA:33751"/>
        <dbReference type="ChEBI" id="CHEBI:15377"/>
        <dbReference type="ChEBI" id="CHEBI:43474"/>
        <dbReference type="ChEBI" id="CHEBI:60110"/>
        <dbReference type="ChEBI" id="CHEBI:64716"/>
        <dbReference type="EC" id="3.1.3.27"/>
    </reaction>
</comment>
<organism evidence="4 5">
    <name type="scientific">Suttonella ornithocola</name>
    <dbReference type="NCBI Taxonomy" id="279832"/>
    <lineage>
        <taxon>Bacteria</taxon>
        <taxon>Pseudomonadati</taxon>
        <taxon>Pseudomonadota</taxon>
        <taxon>Gammaproteobacteria</taxon>
        <taxon>Cardiobacteriales</taxon>
        <taxon>Cardiobacteriaceae</taxon>
        <taxon>Suttonella</taxon>
    </lineage>
</organism>
<reference evidence="4 5" key="1">
    <citation type="submission" date="2018-06" db="EMBL/GenBank/DDBJ databases">
        <authorList>
            <consortium name="Pathogen Informatics"/>
            <person name="Doyle S."/>
        </authorList>
    </citation>
    <scope>NUCLEOTIDE SEQUENCE [LARGE SCALE GENOMIC DNA]</scope>
    <source>
        <strain evidence="4 5">NCTC13337</strain>
    </source>
</reference>
<keyword evidence="1" id="KW-0460">Magnesium</keyword>
<keyword evidence="1" id="KW-0479">Metal-binding</keyword>
<dbReference type="EC" id="3.1.3.27" evidence="1"/>
<feature type="transmembrane region" description="Helical" evidence="2">
    <location>
        <begin position="149"/>
        <end position="171"/>
    </location>
</feature>
<dbReference type="Proteomes" id="UP000254601">
    <property type="component" value="Unassembled WGS sequence"/>
</dbReference>
<dbReference type="PANTHER" id="PTHR36305">
    <property type="entry name" value="PHOSPHATIDYLGLYCEROPHOSPHATASE A"/>
    <property type="match status" value="1"/>
</dbReference>
<name>A0A380MUN0_9GAMM</name>
<dbReference type="SUPFAM" id="SSF101307">
    <property type="entry name" value="YutG-like"/>
    <property type="match status" value="1"/>
</dbReference>
<keyword evidence="1" id="KW-0442">Lipid degradation</keyword>
<dbReference type="GO" id="GO:0005886">
    <property type="term" value="C:plasma membrane"/>
    <property type="evidence" value="ECO:0007669"/>
    <property type="project" value="UniProtKB-SubCell"/>
</dbReference>
<evidence type="ECO:0000313" key="5">
    <source>
        <dbReference type="Proteomes" id="UP000254601"/>
    </source>
</evidence>
<dbReference type="PIRSF" id="PIRSF006162">
    <property type="entry name" value="PgpA"/>
    <property type="match status" value="1"/>
</dbReference>